<dbReference type="InterPro" id="IPR057727">
    <property type="entry name" value="WCX_dom"/>
</dbReference>
<name>A0A094QXW2_9ZZZZ</name>
<accession>A0A094QXW2</accession>
<dbReference type="InterPro" id="IPR026881">
    <property type="entry name" value="WYL_dom"/>
</dbReference>
<dbReference type="PANTHER" id="PTHR34580">
    <property type="match status" value="1"/>
</dbReference>
<evidence type="ECO:0000259" key="1">
    <source>
        <dbReference type="Pfam" id="PF13280"/>
    </source>
</evidence>
<gene>
    <name evidence="3" type="ORF">GM50_5735</name>
</gene>
<protein>
    <submittedName>
        <fullName evidence="3">Uncharacterized protein</fullName>
    </submittedName>
</protein>
<dbReference type="EMBL" id="JNSK01000013">
    <property type="protein sequence ID" value="KGA19361.1"/>
    <property type="molecule type" value="Genomic_DNA"/>
</dbReference>
<dbReference type="PROSITE" id="PS52050">
    <property type="entry name" value="WYL"/>
    <property type="match status" value="1"/>
</dbReference>
<dbReference type="Pfam" id="PF25583">
    <property type="entry name" value="WCX"/>
    <property type="match status" value="1"/>
</dbReference>
<dbReference type="PANTHER" id="PTHR34580:SF3">
    <property type="entry name" value="PROTEIN PAFB"/>
    <property type="match status" value="1"/>
</dbReference>
<dbReference type="AlphaFoldDB" id="A0A094QXW2"/>
<sequence length="312" mass="35167">MSRKNERLINLTIALLATKRYLTKNEIFRNIEGYEGNVEAKERMFERDKDDLRKLGIQIEVGGLDPLFDDEAGYRIRPESYALSLRDLTATQVTLLSLAAQAWQDAAFTDLSEQALRKFTSIGVDSDSSQIPILAPRLLGADENLRIALDALTSLTPIEFEYLSVSGAAQTRRLEIYGIQARKSHWYLIGKDLEKSAIRNFRLDRIANEIKSSGRTQSYEIPADFEITELEPTIDTPTAKIQIRPGSGYQLRRLATAIDTADEWDLITIPIFDFEFLKGLILWHGDNAIVVEPKDLRDSVIAALQNLVANHG</sequence>
<feature type="domain" description="WCX" evidence="2">
    <location>
        <begin position="236"/>
        <end position="307"/>
    </location>
</feature>
<dbReference type="Pfam" id="PF13280">
    <property type="entry name" value="WYL"/>
    <property type="match status" value="1"/>
</dbReference>
<feature type="domain" description="WYL" evidence="1">
    <location>
        <begin position="144"/>
        <end position="207"/>
    </location>
</feature>
<dbReference type="InterPro" id="IPR051534">
    <property type="entry name" value="CBASS_pafABC_assoc_protein"/>
</dbReference>
<reference evidence="3" key="1">
    <citation type="submission" date="2014-05" db="EMBL/GenBank/DDBJ databases">
        <title>Key roles for freshwater Actinobacteria revealed by deep metagenomic sequencing.</title>
        <authorList>
            <person name="Ghai R."/>
            <person name="Mizuno C.M."/>
            <person name="Picazo A."/>
            <person name="Camacho A."/>
            <person name="Rodriguez-Valera F."/>
        </authorList>
    </citation>
    <scope>NUCLEOTIDE SEQUENCE</scope>
</reference>
<organism evidence="3">
    <name type="scientific">freshwater metagenome</name>
    <dbReference type="NCBI Taxonomy" id="449393"/>
    <lineage>
        <taxon>unclassified sequences</taxon>
        <taxon>metagenomes</taxon>
        <taxon>ecological metagenomes</taxon>
    </lineage>
</organism>
<proteinExistence type="predicted"/>
<evidence type="ECO:0000313" key="3">
    <source>
        <dbReference type="EMBL" id="KGA19361.1"/>
    </source>
</evidence>
<evidence type="ECO:0000259" key="2">
    <source>
        <dbReference type="Pfam" id="PF25583"/>
    </source>
</evidence>
<comment type="caution">
    <text evidence="3">The sequence shown here is derived from an EMBL/GenBank/DDBJ whole genome shotgun (WGS) entry which is preliminary data.</text>
</comment>